<name>A0A5N6U788_ASPAV</name>
<dbReference type="EMBL" id="ML742030">
    <property type="protein sequence ID" value="KAE8154269.1"/>
    <property type="molecule type" value="Genomic_DNA"/>
</dbReference>
<dbReference type="AlphaFoldDB" id="A0A5N6U788"/>
<accession>A0A5N6U788</accession>
<organism evidence="1 2">
    <name type="scientific">Aspergillus avenaceus</name>
    <dbReference type="NCBI Taxonomy" id="36643"/>
    <lineage>
        <taxon>Eukaryota</taxon>
        <taxon>Fungi</taxon>
        <taxon>Dikarya</taxon>
        <taxon>Ascomycota</taxon>
        <taxon>Pezizomycotina</taxon>
        <taxon>Eurotiomycetes</taxon>
        <taxon>Eurotiomycetidae</taxon>
        <taxon>Eurotiales</taxon>
        <taxon>Aspergillaceae</taxon>
        <taxon>Aspergillus</taxon>
        <taxon>Aspergillus subgen. Circumdati</taxon>
    </lineage>
</organism>
<proteinExistence type="predicted"/>
<reference evidence="1 2" key="1">
    <citation type="submission" date="2019-04" db="EMBL/GenBank/DDBJ databases">
        <title>Friends and foes A comparative genomics study of 23 Aspergillus species from section Flavi.</title>
        <authorList>
            <consortium name="DOE Joint Genome Institute"/>
            <person name="Kjaerbolling I."/>
            <person name="Vesth T."/>
            <person name="Frisvad J.C."/>
            <person name="Nybo J.L."/>
            <person name="Theobald S."/>
            <person name="Kildgaard S."/>
            <person name="Isbrandt T."/>
            <person name="Kuo A."/>
            <person name="Sato A."/>
            <person name="Lyhne E.K."/>
            <person name="Kogle M.E."/>
            <person name="Wiebenga A."/>
            <person name="Kun R.S."/>
            <person name="Lubbers R.J."/>
            <person name="Makela M.R."/>
            <person name="Barry K."/>
            <person name="Chovatia M."/>
            <person name="Clum A."/>
            <person name="Daum C."/>
            <person name="Haridas S."/>
            <person name="He G."/>
            <person name="LaButti K."/>
            <person name="Lipzen A."/>
            <person name="Mondo S."/>
            <person name="Riley R."/>
            <person name="Salamov A."/>
            <person name="Simmons B.A."/>
            <person name="Magnuson J.K."/>
            <person name="Henrissat B."/>
            <person name="Mortensen U.H."/>
            <person name="Larsen T.O."/>
            <person name="Devries R.P."/>
            <person name="Grigoriev I.V."/>
            <person name="Machida M."/>
            <person name="Baker S.E."/>
            <person name="Andersen M.R."/>
        </authorList>
    </citation>
    <scope>NUCLEOTIDE SEQUENCE [LARGE SCALE GENOMIC DNA]</scope>
    <source>
        <strain evidence="1 2">IBT 18842</strain>
    </source>
</reference>
<dbReference type="Proteomes" id="UP000325780">
    <property type="component" value="Unassembled WGS sequence"/>
</dbReference>
<gene>
    <name evidence="1" type="ORF">BDV25DRAFT_135959</name>
</gene>
<sequence length="242" mass="28387">MTAHPNSFDRRYWMRGEDPPPIVNDIPRRLPNFYEMRNGETQLKIHLSLTYLLAHAMLKFCQHYPSYSVNVYDKAISYRDEAQMREWLNNGIGIPGRATFAMAFRHDGFNTQLALFTEPIIQEDRTVEWHYWVGALIKGRDHGKCLVIYDTDRKPVRPDVIVRESWLSSMQVELIQHINGPGKVIEELWINRERYSKKNEWPYDECFEWIRYIVSLGGPSLSRISGLDPQLAGCEMRSLPIL</sequence>
<evidence type="ECO:0000313" key="2">
    <source>
        <dbReference type="Proteomes" id="UP000325780"/>
    </source>
</evidence>
<evidence type="ECO:0000313" key="1">
    <source>
        <dbReference type="EMBL" id="KAE8154269.1"/>
    </source>
</evidence>
<keyword evidence="2" id="KW-1185">Reference proteome</keyword>
<protein>
    <submittedName>
        <fullName evidence="1">Uncharacterized protein</fullName>
    </submittedName>
</protein>